<dbReference type="RefSeq" id="WP_079682942.1">
    <property type="nucleotide sequence ID" value="NZ_FUYQ01000007.1"/>
</dbReference>
<dbReference type="PANTHER" id="PTHR36456:SF1">
    <property type="entry name" value="UPF0232 PROTEIN SCO3875"/>
    <property type="match status" value="1"/>
</dbReference>
<keyword evidence="2" id="KW-1185">Reference proteome</keyword>
<gene>
    <name evidence="1" type="ORF">SAMN05660349_01336</name>
</gene>
<dbReference type="InterPro" id="IPR007922">
    <property type="entry name" value="DciA-like"/>
</dbReference>
<dbReference type="EMBL" id="FUYQ01000007">
    <property type="protein sequence ID" value="SKB47454.1"/>
    <property type="molecule type" value="Genomic_DNA"/>
</dbReference>
<dbReference type="AlphaFoldDB" id="A0A1T5BJI2"/>
<dbReference type="PANTHER" id="PTHR36456">
    <property type="entry name" value="UPF0232 PROTEIN SCO3875"/>
    <property type="match status" value="1"/>
</dbReference>
<evidence type="ECO:0000313" key="1">
    <source>
        <dbReference type="EMBL" id="SKB47454.1"/>
    </source>
</evidence>
<protein>
    <recommendedName>
        <fullName evidence="3">DUF721 domain-containing protein</fullName>
    </recommendedName>
</protein>
<dbReference type="Proteomes" id="UP000190852">
    <property type="component" value="Unassembled WGS sequence"/>
</dbReference>
<evidence type="ECO:0008006" key="3">
    <source>
        <dbReference type="Google" id="ProtNLM"/>
    </source>
</evidence>
<evidence type="ECO:0000313" key="2">
    <source>
        <dbReference type="Proteomes" id="UP000190852"/>
    </source>
</evidence>
<dbReference type="Pfam" id="PF05258">
    <property type="entry name" value="DciA"/>
    <property type="match status" value="1"/>
</dbReference>
<accession>A0A1T5BJI2</accession>
<organism evidence="1 2">
    <name type="scientific">Parabacteroides chartae</name>
    <dbReference type="NCBI Taxonomy" id="1037355"/>
    <lineage>
        <taxon>Bacteria</taxon>
        <taxon>Pseudomonadati</taxon>
        <taxon>Bacteroidota</taxon>
        <taxon>Bacteroidia</taxon>
        <taxon>Bacteroidales</taxon>
        <taxon>Tannerellaceae</taxon>
        <taxon>Parabacteroides</taxon>
    </lineage>
</organism>
<reference evidence="2" key="1">
    <citation type="submission" date="2017-02" db="EMBL/GenBank/DDBJ databases">
        <authorList>
            <person name="Varghese N."/>
            <person name="Submissions S."/>
        </authorList>
    </citation>
    <scope>NUCLEOTIDE SEQUENCE [LARGE SCALE GENOMIC DNA]</scope>
    <source>
        <strain evidence="2">DSM 24967</strain>
    </source>
</reference>
<sequence>MKRNNSQKLGELLRDFFEDNTELYEKMMEIRIRRAWQEVLGPMVLQYTRNVYVKDKVLYVSLTSSVLRSELVLCREKLVKSLNDYAGSQVIRDIVIR</sequence>
<name>A0A1T5BJI2_9BACT</name>
<proteinExistence type="predicted"/>